<evidence type="ECO:0000256" key="2">
    <source>
        <dbReference type="ARBA" id="ARBA00022980"/>
    </source>
</evidence>
<evidence type="ECO:0000256" key="1">
    <source>
        <dbReference type="ARBA" id="ARBA00009356"/>
    </source>
</evidence>
<keyword evidence="7" id="KW-0934">Plastid</keyword>
<gene>
    <name evidence="4 7" type="primary">rpl6</name>
    <name evidence="7" type="ORF">ChtoCp_00045</name>
</gene>
<dbReference type="GO" id="GO:0009507">
    <property type="term" value="C:chloroplast"/>
    <property type="evidence" value="ECO:0007669"/>
    <property type="project" value="UniProtKB-SubCell"/>
</dbReference>
<reference evidence="7" key="1">
    <citation type="journal article" date="2014" name="BMC Genomics">
        <title>The mitochondrial and chloroplast genomes of the haptophyte Chrysochromulina tobin contain unique repeat structures and gene profiles.</title>
        <authorList>
            <person name="Hovde B.T."/>
            <person name="Starkenburg S.R."/>
            <person name="Hunsperger H.M."/>
            <person name="Mercer L.D."/>
            <person name="Deodato C.R."/>
            <person name="Jha R.K."/>
            <person name="Chertkov O."/>
            <person name="Monnat R.J.Jr."/>
            <person name="Cattolico R.A."/>
        </authorList>
    </citation>
    <scope>NUCLEOTIDE SEQUENCE</scope>
    <source>
        <strain evidence="7">CCMP291</strain>
    </source>
</reference>
<dbReference type="InterPro" id="IPR002358">
    <property type="entry name" value="Ribosomal_uL6_CS"/>
</dbReference>
<evidence type="ECO:0000313" key="7">
    <source>
        <dbReference type="EMBL" id="AHY04335.1"/>
    </source>
</evidence>
<dbReference type="GO" id="GO:0022625">
    <property type="term" value="C:cytosolic large ribosomal subunit"/>
    <property type="evidence" value="ECO:0007669"/>
    <property type="project" value="TreeGrafter"/>
</dbReference>
<proteinExistence type="inferred from homology"/>
<name>A0A075DWS7_9EUKA</name>
<feature type="domain" description="Large ribosomal subunit protein uL6 alpha-beta" evidence="6">
    <location>
        <begin position="93"/>
        <end position="166"/>
    </location>
</feature>
<dbReference type="AlphaFoldDB" id="A0A075DWS7"/>
<keyword evidence="4" id="KW-0694">RNA-binding</keyword>
<sequence length="180" mass="19517">MSRIGKKAITLPDKVKVKLDGQKISVDGPKGSLSRILPSLICCTFNEGQKELVMGTTQETNLSRAIYGLSRTLVANMVIGVSKGFEKKLQITGVGYRAQLDGKNLVLNMGYSHPVKMITPQELSVKVENPTTVVISGMEKELVGEFAAKIRSVRPPEPYKGKGIAYAGEIIRRKAGKTGK</sequence>
<dbReference type="EMBL" id="KJ201907">
    <property type="protein sequence ID" value="AHY04335.1"/>
    <property type="molecule type" value="Genomic_DNA"/>
</dbReference>
<comment type="similarity">
    <text evidence="1 4 5">Belongs to the universal ribosomal protein uL6 family.</text>
</comment>
<dbReference type="HAMAP" id="MF_01365_B">
    <property type="entry name" value="Ribosomal_uL6_B"/>
    <property type="match status" value="1"/>
</dbReference>
<dbReference type="GO" id="GO:0002181">
    <property type="term" value="P:cytoplasmic translation"/>
    <property type="evidence" value="ECO:0007669"/>
    <property type="project" value="TreeGrafter"/>
</dbReference>
<dbReference type="NCBIfam" id="TIGR03654">
    <property type="entry name" value="L6_bact"/>
    <property type="match status" value="1"/>
</dbReference>
<feature type="domain" description="Large ribosomal subunit protein uL6 alpha-beta" evidence="6">
    <location>
        <begin position="12"/>
        <end position="84"/>
    </location>
</feature>
<dbReference type="PRINTS" id="PR00059">
    <property type="entry name" value="RIBOSOMALL6"/>
</dbReference>
<keyword evidence="4" id="KW-0699">rRNA-binding</keyword>
<dbReference type="InterPro" id="IPR036789">
    <property type="entry name" value="Ribosomal_uL6-like_a/b-dom_sf"/>
</dbReference>
<dbReference type="InterPro" id="IPR000702">
    <property type="entry name" value="Ribosomal_uL6-like"/>
</dbReference>
<dbReference type="SUPFAM" id="SSF56053">
    <property type="entry name" value="Ribosomal protein L6"/>
    <property type="match status" value="2"/>
</dbReference>
<protein>
    <recommendedName>
        <fullName evidence="4">Large ribosomal subunit protein uL6c</fullName>
    </recommendedName>
</protein>
<keyword evidence="7" id="KW-0150">Chloroplast</keyword>
<geneLocation type="chloroplast" evidence="7"/>
<reference evidence="7" key="2">
    <citation type="submission" date="2016-02" db="EMBL/GenBank/DDBJ databases">
        <authorList>
            <person name="Wen L."/>
            <person name="He K."/>
            <person name="Yang H."/>
        </authorList>
    </citation>
    <scope>NUCLEOTIDE SEQUENCE</scope>
    <source>
        <strain evidence="7">CCMP291</strain>
    </source>
</reference>
<dbReference type="PANTHER" id="PTHR11655">
    <property type="entry name" value="60S/50S RIBOSOMAL PROTEIN L6/L9"/>
    <property type="match status" value="1"/>
</dbReference>
<dbReference type="Gene3D" id="3.90.930.12">
    <property type="entry name" value="Ribosomal protein L6, alpha-beta domain"/>
    <property type="match status" value="2"/>
</dbReference>
<evidence type="ECO:0000259" key="6">
    <source>
        <dbReference type="Pfam" id="PF00347"/>
    </source>
</evidence>
<dbReference type="PROSITE" id="PS00525">
    <property type="entry name" value="RIBOSOMAL_L6_1"/>
    <property type="match status" value="1"/>
</dbReference>
<dbReference type="FunFam" id="3.90.930.12:FF:000001">
    <property type="entry name" value="50S ribosomal protein L6"/>
    <property type="match status" value="1"/>
</dbReference>
<comment type="function">
    <text evidence="4">Binds 23S rRNA.</text>
</comment>
<dbReference type="Pfam" id="PF00347">
    <property type="entry name" value="Ribosomal_L6"/>
    <property type="match status" value="2"/>
</dbReference>
<evidence type="ECO:0000256" key="5">
    <source>
        <dbReference type="RuleBase" id="RU003869"/>
    </source>
</evidence>
<accession>A0A075DWS7</accession>
<dbReference type="InterPro" id="IPR019906">
    <property type="entry name" value="Ribosomal_uL6_bac-type"/>
</dbReference>
<dbReference type="GO" id="GO:0019843">
    <property type="term" value="F:rRNA binding"/>
    <property type="evidence" value="ECO:0007669"/>
    <property type="project" value="UniProtKB-UniRule"/>
</dbReference>
<comment type="subcellular location">
    <subcellularLocation>
        <location evidence="4">Plastid</location>
        <location evidence="4">Chloroplast</location>
    </subcellularLocation>
</comment>
<dbReference type="GO" id="GO:0003735">
    <property type="term" value="F:structural constituent of ribosome"/>
    <property type="evidence" value="ECO:0007669"/>
    <property type="project" value="InterPro"/>
</dbReference>
<organism evidence="7">
    <name type="scientific">Chrysochromulina tobinii</name>
    <dbReference type="NCBI Taxonomy" id="1460289"/>
    <lineage>
        <taxon>Eukaryota</taxon>
        <taxon>Haptista</taxon>
        <taxon>Haptophyta</taxon>
        <taxon>Prymnesiophyceae</taxon>
        <taxon>Prymnesiales</taxon>
        <taxon>Chrysochromulinaceae</taxon>
        <taxon>Chrysochromulina</taxon>
    </lineage>
</organism>
<keyword evidence="3 4" id="KW-0687">Ribonucleoprotein</keyword>
<keyword evidence="2 4" id="KW-0689">Ribosomal protein</keyword>
<dbReference type="InterPro" id="IPR020040">
    <property type="entry name" value="Ribosomal_uL6_a/b-dom"/>
</dbReference>
<dbReference type="PIRSF" id="PIRSF002162">
    <property type="entry name" value="Ribosomal_L6"/>
    <property type="match status" value="1"/>
</dbReference>
<evidence type="ECO:0000256" key="3">
    <source>
        <dbReference type="ARBA" id="ARBA00023274"/>
    </source>
</evidence>
<dbReference type="PANTHER" id="PTHR11655:SF14">
    <property type="entry name" value="LARGE RIBOSOMAL SUBUNIT PROTEIN UL6M"/>
    <property type="match status" value="1"/>
</dbReference>
<evidence type="ECO:0000256" key="4">
    <source>
        <dbReference type="HAMAP-Rule" id="MF_01365"/>
    </source>
</evidence>
<comment type="subunit">
    <text evidence="4">Part of the 50S ribosomal subunit.</text>
</comment>